<protein>
    <recommendedName>
        <fullName evidence="3">tRNA/rRNA methyltransferase SpoU type domain-containing protein</fullName>
    </recommendedName>
</protein>
<name>A0A917MN56_9MICO</name>
<reference evidence="4" key="1">
    <citation type="journal article" date="2014" name="Int. J. Syst. Evol. Microbiol.">
        <title>Complete genome sequence of Corynebacterium casei LMG S-19264T (=DSM 44701T), isolated from a smear-ripened cheese.</title>
        <authorList>
            <consortium name="US DOE Joint Genome Institute (JGI-PGF)"/>
            <person name="Walter F."/>
            <person name="Albersmeier A."/>
            <person name="Kalinowski J."/>
            <person name="Ruckert C."/>
        </authorList>
    </citation>
    <scope>NUCLEOTIDE SEQUENCE</scope>
    <source>
        <strain evidence="4">CGMCC 1.15794</strain>
    </source>
</reference>
<dbReference type="InterPro" id="IPR029028">
    <property type="entry name" value="Alpha/beta_knot_MTases"/>
</dbReference>
<dbReference type="GO" id="GO:0032259">
    <property type="term" value="P:methylation"/>
    <property type="evidence" value="ECO:0007669"/>
    <property type="project" value="UniProtKB-KW"/>
</dbReference>
<comment type="caution">
    <text evidence="4">The sequence shown here is derived from an EMBL/GenBank/DDBJ whole genome shotgun (WGS) entry which is preliminary data.</text>
</comment>
<dbReference type="InterPro" id="IPR029026">
    <property type="entry name" value="tRNA_m1G_MTases_N"/>
</dbReference>
<sequence>MRDPGNLGAVDRAADAAGVDAVVLTGRTVDLYKSEVVRLFTNEGVGGV</sequence>
<keyword evidence="2" id="KW-0808">Transferase</keyword>
<feature type="domain" description="tRNA/rRNA methyltransferase SpoU type" evidence="3">
    <location>
        <begin position="2"/>
        <end position="39"/>
    </location>
</feature>
<keyword evidence="1" id="KW-0489">Methyltransferase</keyword>
<dbReference type="GO" id="GO:0008173">
    <property type="term" value="F:RNA methyltransferase activity"/>
    <property type="evidence" value="ECO:0007669"/>
    <property type="project" value="InterPro"/>
</dbReference>
<dbReference type="GO" id="GO:0003723">
    <property type="term" value="F:RNA binding"/>
    <property type="evidence" value="ECO:0007669"/>
    <property type="project" value="InterPro"/>
</dbReference>
<dbReference type="AlphaFoldDB" id="A0A917MN56"/>
<evidence type="ECO:0000313" key="5">
    <source>
        <dbReference type="Proteomes" id="UP000657592"/>
    </source>
</evidence>
<dbReference type="InterPro" id="IPR001537">
    <property type="entry name" value="SpoU_MeTrfase"/>
</dbReference>
<evidence type="ECO:0000256" key="2">
    <source>
        <dbReference type="ARBA" id="ARBA00022679"/>
    </source>
</evidence>
<gene>
    <name evidence="4" type="ORF">GCM10010921_29450</name>
</gene>
<dbReference type="Gene3D" id="3.40.1280.10">
    <property type="match status" value="1"/>
</dbReference>
<evidence type="ECO:0000259" key="3">
    <source>
        <dbReference type="Pfam" id="PF00588"/>
    </source>
</evidence>
<keyword evidence="5" id="KW-1185">Reference proteome</keyword>
<evidence type="ECO:0000256" key="1">
    <source>
        <dbReference type="ARBA" id="ARBA00022603"/>
    </source>
</evidence>
<accession>A0A917MN56</accession>
<dbReference type="GO" id="GO:0006396">
    <property type="term" value="P:RNA processing"/>
    <property type="evidence" value="ECO:0007669"/>
    <property type="project" value="InterPro"/>
</dbReference>
<dbReference type="Proteomes" id="UP000657592">
    <property type="component" value="Unassembled WGS sequence"/>
</dbReference>
<organism evidence="4 5">
    <name type="scientific">Microbacterium album</name>
    <dbReference type="NCBI Taxonomy" id="2053191"/>
    <lineage>
        <taxon>Bacteria</taxon>
        <taxon>Bacillati</taxon>
        <taxon>Actinomycetota</taxon>
        <taxon>Actinomycetes</taxon>
        <taxon>Micrococcales</taxon>
        <taxon>Microbacteriaceae</taxon>
        <taxon>Microbacterium</taxon>
    </lineage>
</organism>
<dbReference type="Pfam" id="PF00588">
    <property type="entry name" value="SpoU_methylase"/>
    <property type="match status" value="1"/>
</dbReference>
<dbReference type="EMBL" id="BMJY01000021">
    <property type="protein sequence ID" value="GGH50607.1"/>
    <property type="molecule type" value="Genomic_DNA"/>
</dbReference>
<reference evidence="4" key="2">
    <citation type="submission" date="2020-09" db="EMBL/GenBank/DDBJ databases">
        <authorList>
            <person name="Sun Q."/>
            <person name="Zhou Y."/>
        </authorList>
    </citation>
    <scope>NUCLEOTIDE SEQUENCE</scope>
    <source>
        <strain evidence="4">CGMCC 1.15794</strain>
    </source>
</reference>
<proteinExistence type="predicted"/>
<evidence type="ECO:0000313" key="4">
    <source>
        <dbReference type="EMBL" id="GGH50607.1"/>
    </source>
</evidence>
<dbReference type="SUPFAM" id="SSF75217">
    <property type="entry name" value="alpha/beta knot"/>
    <property type="match status" value="1"/>
</dbReference>